<sequence>MNSINRTLNILSYITASAAPVTPQVISNALNIPVSTVYRLLAILINWEFVTHAKQYGTYTVGAQSIKTQEKYYHHSLLMNSSQLELQALSKKTQETVAIITSNLCETICVDMIESSQALRCSFVIGRGNTLIKGASAKTLLAFRDEDYQSLVFETHKEQLPSPESITQLKNALMQIRLQGYGVSCSEIDEGVLGVSAPIFKGNDVIAVVSVMAPEFRSTHRVDEFISETCKAAHNMTKLINME</sequence>
<evidence type="ECO:0000256" key="3">
    <source>
        <dbReference type="ARBA" id="ARBA00023163"/>
    </source>
</evidence>
<dbReference type="InterPro" id="IPR029016">
    <property type="entry name" value="GAF-like_dom_sf"/>
</dbReference>
<evidence type="ECO:0000256" key="5">
    <source>
        <dbReference type="ARBA" id="ARBA00042627"/>
    </source>
</evidence>
<gene>
    <name evidence="8" type="ordered locus">S70_03175</name>
</gene>
<evidence type="ECO:0000313" key="9">
    <source>
        <dbReference type="Proteomes" id="UP000005012"/>
    </source>
</evidence>
<accession>A0A140NFK7</accession>
<dbReference type="GO" id="GO:0045892">
    <property type="term" value="P:negative regulation of DNA-templated transcription"/>
    <property type="evidence" value="ECO:0007669"/>
    <property type="project" value="TreeGrafter"/>
</dbReference>
<dbReference type="GO" id="GO:0003677">
    <property type="term" value="F:DNA binding"/>
    <property type="evidence" value="ECO:0007669"/>
    <property type="project" value="UniProtKB-KW"/>
</dbReference>
<dbReference type="OrthoDB" id="9807558at2"/>
<keyword evidence="2" id="KW-0238">DNA-binding</keyword>
<evidence type="ECO:0000313" key="8">
    <source>
        <dbReference type="EMBL" id="AFH92524.1"/>
    </source>
</evidence>
<dbReference type="PROSITE" id="PS51078">
    <property type="entry name" value="ICLR_ED"/>
    <property type="match status" value="1"/>
</dbReference>
<dbReference type="PANTHER" id="PTHR30136">
    <property type="entry name" value="HELIX-TURN-HELIX TRANSCRIPTIONAL REGULATOR, ICLR FAMILY"/>
    <property type="match status" value="1"/>
</dbReference>
<dbReference type="InterPro" id="IPR050707">
    <property type="entry name" value="HTH_MetabolicPath_Reg"/>
</dbReference>
<dbReference type="Pfam" id="PF01614">
    <property type="entry name" value="IclR_C"/>
    <property type="match status" value="1"/>
</dbReference>
<dbReference type="InterPro" id="IPR014757">
    <property type="entry name" value="Tscrpt_reg_IclR_C"/>
</dbReference>
<dbReference type="AlphaFoldDB" id="A0A140NFK7"/>
<dbReference type="InterPro" id="IPR005471">
    <property type="entry name" value="Tscrpt_reg_IclR_N"/>
</dbReference>
<keyword evidence="3" id="KW-0804">Transcription</keyword>
<dbReference type="SMART" id="SM00346">
    <property type="entry name" value="HTH_ICLR"/>
    <property type="match status" value="1"/>
</dbReference>
<dbReference type="SUPFAM" id="SSF55781">
    <property type="entry name" value="GAF domain-like"/>
    <property type="match status" value="1"/>
</dbReference>
<keyword evidence="1" id="KW-0805">Transcription regulation</keyword>
<protein>
    <recommendedName>
        <fullName evidence="4">HTH-type transcriptional repressor AllR</fullName>
    </recommendedName>
    <alternativeName>
        <fullName evidence="5">Negative regulator of allantoin and glyoxylate utilization operons</fullName>
    </alternativeName>
</protein>
<dbReference type="Pfam" id="PF09339">
    <property type="entry name" value="HTH_IclR"/>
    <property type="match status" value="1"/>
</dbReference>
<proteinExistence type="predicted"/>
<dbReference type="PROSITE" id="PS51077">
    <property type="entry name" value="HTH_ICLR"/>
    <property type="match status" value="1"/>
</dbReference>
<dbReference type="Gene3D" id="1.10.10.10">
    <property type="entry name" value="Winged helix-like DNA-binding domain superfamily/Winged helix DNA-binding domain"/>
    <property type="match status" value="1"/>
</dbReference>
<dbReference type="GO" id="GO:0003700">
    <property type="term" value="F:DNA-binding transcription factor activity"/>
    <property type="evidence" value="ECO:0007669"/>
    <property type="project" value="TreeGrafter"/>
</dbReference>
<dbReference type="RefSeq" id="WP_014656338.1">
    <property type="nucleotide sequence ID" value="NC_017731.1"/>
</dbReference>
<name>A0A140NFK7_PROSM</name>
<dbReference type="Proteomes" id="UP000005012">
    <property type="component" value="Chromosome"/>
</dbReference>
<dbReference type="SUPFAM" id="SSF46785">
    <property type="entry name" value="Winged helix' DNA-binding domain"/>
    <property type="match status" value="1"/>
</dbReference>
<dbReference type="KEGG" id="psi:S70_03175"/>
<dbReference type="Gene3D" id="3.30.450.40">
    <property type="match status" value="1"/>
</dbReference>
<dbReference type="EMBL" id="CP003488">
    <property type="protein sequence ID" value="AFH92524.1"/>
    <property type="molecule type" value="Genomic_DNA"/>
</dbReference>
<reference evidence="9" key="2">
    <citation type="submission" date="2012-04" db="EMBL/GenBank/DDBJ databases">
        <title>Complete genome sequence of Providencia stuartii clinical isolate MRSN 2154.</title>
        <authorList>
            <person name="Clifford R.J."/>
            <person name="Hang J."/>
            <person name="Riley M.C."/>
            <person name="Onmus-Leone F."/>
            <person name="Kuschner R.A."/>
            <person name="Lesho E.P."/>
            <person name="Waterman P.E."/>
        </authorList>
    </citation>
    <scope>NUCLEOTIDE SEQUENCE [LARGE SCALE GENOMIC DNA]</scope>
    <source>
        <strain evidence="9">MRSN 2154</strain>
    </source>
</reference>
<dbReference type="PANTHER" id="PTHR30136:SF24">
    <property type="entry name" value="HTH-TYPE TRANSCRIPTIONAL REPRESSOR ALLR"/>
    <property type="match status" value="1"/>
</dbReference>
<dbReference type="GeneID" id="93518629"/>
<evidence type="ECO:0000256" key="2">
    <source>
        <dbReference type="ARBA" id="ARBA00023125"/>
    </source>
</evidence>
<feature type="domain" description="IclR-ED" evidence="7">
    <location>
        <begin position="64"/>
        <end position="242"/>
    </location>
</feature>
<dbReference type="HOGENOM" id="CLU_062618_4_4_6"/>
<organism evidence="8 9">
    <name type="scientific">Providencia stuartii (strain MRSN 2154)</name>
    <dbReference type="NCBI Taxonomy" id="1157951"/>
    <lineage>
        <taxon>Bacteria</taxon>
        <taxon>Pseudomonadati</taxon>
        <taxon>Pseudomonadota</taxon>
        <taxon>Gammaproteobacteria</taxon>
        <taxon>Enterobacterales</taxon>
        <taxon>Morganellaceae</taxon>
        <taxon>Providencia</taxon>
    </lineage>
</organism>
<evidence type="ECO:0000256" key="1">
    <source>
        <dbReference type="ARBA" id="ARBA00023015"/>
    </source>
</evidence>
<dbReference type="InterPro" id="IPR036388">
    <property type="entry name" value="WH-like_DNA-bd_sf"/>
</dbReference>
<dbReference type="PATRIC" id="fig|1157951.4.peg.631"/>
<feature type="domain" description="HTH iclR-type" evidence="6">
    <location>
        <begin position="1"/>
        <end position="63"/>
    </location>
</feature>
<dbReference type="InterPro" id="IPR036390">
    <property type="entry name" value="WH_DNA-bd_sf"/>
</dbReference>
<evidence type="ECO:0000259" key="7">
    <source>
        <dbReference type="PROSITE" id="PS51078"/>
    </source>
</evidence>
<evidence type="ECO:0000256" key="4">
    <source>
        <dbReference type="ARBA" id="ARBA00040379"/>
    </source>
</evidence>
<reference evidence="8 9" key="1">
    <citation type="journal article" date="2012" name="J. Bacteriol.">
        <title>Complete Genome Sequence of Providencia stuartii Clinical Isolate MRSN 2154.</title>
        <authorList>
            <person name="Clifford R.J."/>
            <person name="Hang J."/>
            <person name="Riley M.C."/>
            <person name="Onmus-Leone F."/>
            <person name="Kuschner R.A."/>
            <person name="Lesho E.P."/>
            <person name="Waterman P.E."/>
        </authorList>
    </citation>
    <scope>NUCLEOTIDE SEQUENCE [LARGE SCALE GENOMIC DNA]</scope>
    <source>
        <strain evidence="8 9">MRSN 2154</strain>
    </source>
</reference>
<evidence type="ECO:0000259" key="6">
    <source>
        <dbReference type="PROSITE" id="PS51077"/>
    </source>
</evidence>